<name>A0ABW2ZGA1_9SPHI</name>
<accession>A0ABW2ZGA1</accession>
<sequence>MMKIIEATKLISKGLSFLNNCNYLKALNNDIFENIAYQIITYSSDFNQKEIEFVLAAEREYIDIIIRRINKAADDEDDDNSVNINDAAWLLRGGEYNEETFNYNLSGRENVIANAIDLIYRNKDFFCSTNWFDMEALKKRKTEYYKNKFNIDISLYDSKDKPLYRFKEATQFLQNEGWELIQDSDTMPFYKRKVWFISFKKGEDIIKIAQADWRDSYYIYQLIFNGNLLAEINANNYKTTADMASHIKYLIKELI</sequence>
<dbReference type="EMBL" id="JBHTIA010000005">
    <property type="protein sequence ID" value="MFD0765114.1"/>
    <property type="molecule type" value="Genomic_DNA"/>
</dbReference>
<reference evidence="2" key="1">
    <citation type="journal article" date="2019" name="Int. J. Syst. Evol. Microbiol.">
        <title>The Global Catalogue of Microorganisms (GCM) 10K type strain sequencing project: providing services to taxonomists for standard genome sequencing and annotation.</title>
        <authorList>
            <consortium name="The Broad Institute Genomics Platform"/>
            <consortium name="The Broad Institute Genome Sequencing Center for Infectious Disease"/>
            <person name="Wu L."/>
            <person name="Ma J."/>
        </authorList>
    </citation>
    <scope>NUCLEOTIDE SEQUENCE [LARGE SCALE GENOMIC DNA]</scope>
    <source>
        <strain evidence="2">CCUG 60742</strain>
    </source>
</reference>
<protein>
    <submittedName>
        <fullName evidence="1">Uncharacterized protein</fullName>
    </submittedName>
</protein>
<proteinExistence type="predicted"/>
<evidence type="ECO:0000313" key="1">
    <source>
        <dbReference type="EMBL" id="MFD0765114.1"/>
    </source>
</evidence>
<comment type="caution">
    <text evidence="1">The sequence shown here is derived from an EMBL/GenBank/DDBJ whole genome shotgun (WGS) entry which is preliminary data.</text>
</comment>
<gene>
    <name evidence="1" type="ORF">ACFQZI_09630</name>
</gene>
<evidence type="ECO:0000313" key="2">
    <source>
        <dbReference type="Proteomes" id="UP001597073"/>
    </source>
</evidence>
<organism evidence="1 2">
    <name type="scientific">Mucilaginibacter lutimaris</name>
    <dbReference type="NCBI Taxonomy" id="931629"/>
    <lineage>
        <taxon>Bacteria</taxon>
        <taxon>Pseudomonadati</taxon>
        <taxon>Bacteroidota</taxon>
        <taxon>Sphingobacteriia</taxon>
        <taxon>Sphingobacteriales</taxon>
        <taxon>Sphingobacteriaceae</taxon>
        <taxon>Mucilaginibacter</taxon>
    </lineage>
</organism>
<keyword evidence="2" id="KW-1185">Reference proteome</keyword>
<dbReference type="RefSeq" id="WP_377141776.1">
    <property type="nucleotide sequence ID" value="NZ_JBHTIA010000005.1"/>
</dbReference>
<dbReference type="Proteomes" id="UP001597073">
    <property type="component" value="Unassembled WGS sequence"/>
</dbReference>